<evidence type="ECO:0000256" key="3">
    <source>
        <dbReference type="ARBA" id="ARBA00022898"/>
    </source>
</evidence>
<feature type="domain" description="Orn/DAP/Arg decarboxylase 2 N-terminal" evidence="5">
    <location>
        <begin position="120"/>
        <end position="204"/>
    </location>
</feature>
<name>A0A835H7S2_9MAGN</name>
<dbReference type="PROSITE" id="PS00879">
    <property type="entry name" value="ODR_DC_2_2"/>
    <property type="match status" value="1"/>
</dbReference>
<dbReference type="InterPro" id="IPR029066">
    <property type="entry name" value="PLP-binding_barrel"/>
</dbReference>
<proteinExistence type="inferred from homology"/>
<keyword evidence="3" id="KW-0663">Pyridoxal phosphate</keyword>
<dbReference type="InterPro" id="IPR022644">
    <property type="entry name" value="De-COase2_N"/>
</dbReference>
<feature type="domain" description="Orn/DAP/Arg decarboxylase 2 N-terminal" evidence="5">
    <location>
        <begin position="52"/>
        <end position="101"/>
    </location>
</feature>
<dbReference type="Proteomes" id="UP000631114">
    <property type="component" value="Unassembled WGS sequence"/>
</dbReference>
<dbReference type="GO" id="GO:0005737">
    <property type="term" value="C:cytoplasm"/>
    <property type="evidence" value="ECO:0007669"/>
    <property type="project" value="TreeGrafter"/>
</dbReference>
<accession>A0A835H7S2</accession>
<dbReference type="PANTHER" id="PTHR11482:SF6">
    <property type="entry name" value="ORNITHINE DECARBOXYLASE 1-RELATED"/>
    <property type="match status" value="1"/>
</dbReference>
<evidence type="ECO:0000313" key="6">
    <source>
        <dbReference type="EMBL" id="KAF9594374.1"/>
    </source>
</evidence>
<gene>
    <name evidence="6" type="ORF">IFM89_030503</name>
</gene>
<dbReference type="Pfam" id="PF02784">
    <property type="entry name" value="Orn_Arg_deC_N"/>
    <property type="match status" value="2"/>
</dbReference>
<sequence>MDDRFYYVEHLQQARGERPFLCIGLGNSSEPNGEMDATMPIVRPLLSLSNAIPEPAFLGALAALGGGALIVLAAEIEAVLALGVSPDRIVYANPCKSEAHIGGYSTSSSGSCRRVRGIRVSFHVGGGATHSACLQRCNSCCQDGVLTQMTRLGMPHMHILNIGGGFGVGHQYEDAAITITNALRAYFANYHGLTVIFEHGRFFA</sequence>
<dbReference type="Gene3D" id="3.20.20.10">
    <property type="entry name" value="Alanine racemase"/>
    <property type="match status" value="2"/>
</dbReference>
<evidence type="ECO:0000259" key="5">
    <source>
        <dbReference type="Pfam" id="PF02784"/>
    </source>
</evidence>
<dbReference type="AlphaFoldDB" id="A0A835H7S2"/>
<evidence type="ECO:0000256" key="1">
    <source>
        <dbReference type="ARBA" id="ARBA00001933"/>
    </source>
</evidence>
<evidence type="ECO:0000256" key="2">
    <source>
        <dbReference type="ARBA" id="ARBA00008872"/>
    </source>
</evidence>
<evidence type="ECO:0000313" key="7">
    <source>
        <dbReference type="Proteomes" id="UP000631114"/>
    </source>
</evidence>
<comment type="similarity">
    <text evidence="2">Belongs to the Orn/Lys/Arg decarboxylase class-II family.</text>
</comment>
<protein>
    <recommendedName>
        <fullName evidence="5">Orn/DAP/Arg decarboxylase 2 N-terminal domain-containing protein</fullName>
    </recommendedName>
</protein>
<dbReference type="InterPro" id="IPR022657">
    <property type="entry name" value="De-COase2_CS"/>
</dbReference>
<dbReference type="Gene3D" id="2.40.37.10">
    <property type="entry name" value="Lyase, Ornithine Decarboxylase, Chain A, domain 1"/>
    <property type="match status" value="1"/>
</dbReference>
<dbReference type="EMBL" id="JADFTS010000008">
    <property type="protein sequence ID" value="KAF9594374.1"/>
    <property type="molecule type" value="Genomic_DNA"/>
</dbReference>
<keyword evidence="4" id="KW-0456">Lyase</keyword>
<organism evidence="6 7">
    <name type="scientific">Coptis chinensis</name>
    <dbReference type="NCBI Taxonomy" id="261450"/>
    <lineage>
        <taxon>Eukaryota</taxon>
        <taxon>Viridiplantae</taxon>
        <taxon>Streptophyta</taxon>
        <taxon>Embryophyta</taxon>
        <taxon>Tracheophyta</taxon>
        <taxon>Spermatophyta</taxon>
        <taxon>Magnoliopsida</taxon>
        <taxon>Ranunculales</taxon>
        <taxon>Ranunculaceae</taxon>
        <taxon>Coptidoideae</taxon>
        <taxon>Coptis</taxon>
    </lineage>
</organism>
<comment type="cofactor">
    <cofactor evidence="1">
        <name>pyridoxal 5'-phosphate</name>
        <dbReference type="ChEBI" id="CHEBI:597326"/>
    </cofactor>
</comment>
<dbReference type="PANTHER" id="PTHR11482">
    <property type="entry name" value="ARGININE/DIAMINOPIMELATE/ORNITHINE DECARBOXYLASE"/>
    <property type="match status" value="1"/>
</dbReference>
<comment type="caution">
    <text evidence="6">The sequence shown here is derived from an EMBL/GenBank/DDBJ whole genome shotgun (WGS) entry which is preliminary data.</text>
</comment>
<dbReference type="InterPro" id="IPR002433">
    <property type="entry name" value="Orn_de-COase"/>
</dbReference>
<dbReference type="InterPro" id="IPR009006">
    <property type="entry name" value="Ala_racemase/Decarboxylase_C"/>
</dbReference>
<dbReference type="GO" id="GO:0033387">
    <property type="term" value="P:putrescine biosynthetic process from arginine, via ornithine"/>
    <property type="evidence" value="ECO:0007669"/>
    <property type="project" value="TreeGrafter"/>
</dbReference>
<dbReference type="GO" id="GO:0004586">
    <property type="term" value="F:ornithine decarboxylase activity"/>
    <property type="evidence" value="ECO:0007669"/>
    <property type="project" value="TreeGrafter"/>
</dbReference>
<dbReference type="OrthoDB" id="5034579at2759"/>
<keyword evidence="7" id="KW-1185">Reference proteome</keyword>
<dbReference type="SUPFAM" id="SSF51419">
    <property type="entry name" value="PLP-binding barrel"/>
    <property type="match status" value="1"/>
</dbReference>
<evidence type="ECO:0000256" key="4">
    <source>
        <dbReference type="ARBA" id="ARBA00023239"/>
    </source>
</evidence>
<reference evidence="6 7" key="1">
    <citation type="submission" date="2020-10" db="EMBL/GenBank/DDBJ databases">
        <title>The Coptis chinensis genome and diversification of protoberbering-type alkaloids.</title>
        <authorList>
            <person name="Wang B."/>
            <person name="Shu S."/>
            <person name="Song C."/>
            <person name="Liu Y."/>
        </authorList>
    </citation>
    <scope>NUCLEOTIDE SEQUENCE [LARGE SCALE GENOMIC DNA]</scope>
    <source>
        <strain evidence="6">HL-2020</strain>
        <tissue evidence="6">Leaf</tissue>
    </source>
</reference>